<dbReference type="SUPFAM" id="SSF55298">
    <property type="entry name" value="YjgF-like"/>
    <property type="match status" value="1"/>
</dbReference>
<dbReference type="EMBL" id="KV417346">
    <property type="protein sequence ID" value="KZO90272.1"/>
    <property type="molecule type" value="Genomic_DNA"/>
</dbReference>
<dbReference type="InterPro" id="IPR035959">
    <property type="entry name" value="RutC-like_sf"/>
</dbReference>
<protein>
    <submittedName>
        <fullName evidence="2">YjgF-like protein</fullName>
    </submittedName>
</protein>
<dbReference type="GO" id="GO:0019239">
    <property type="term" value="F:deaminase activity"/>
    <property type="evidence" value="ECO:0007669"/>
    <property type="project" value="TreeGrafter"/>
</dbReference>
<dbReference type="CDD" id="cd00448">
    <property type="entry name" value="YjgF_YER057c_UK114_family"/>
    <property type="match status" value="1"/>
</dbReference>
<dbReference type="Proteomes" id="UP000076738">
    <property type="component" value="Unassembled WGS sequence"/>
</dbReference>
<dbReference type="FunFam" id="3.30.1330.40:FF:000001">
    <property type="entry name" value="L-PSP family endoribonuclease"/>
    <property type="match status" value="1"/>
</dbReference>
<dbReference type="PANTHER" id="PTHR11803">
    <property type="entry name" value="2-IMINOBUTANOATE/2-IMINOPROPANOATE DEAMINASE RIDA"/>
    <property type="match status" value="1"/>
</dbReference>
<evidence type="ECO:0000256" key="1">
    <source>
        <dbReference type="ARBA" id="ARBA00010552"/>
    </source>
</evidence>
<proteinExistence type="inferred from homology"/>
<organism evidence="2 3">
    <name type="scientific">Calocera viscosa (strain TUFC12733)</name>
    <dbReference type="NCBI Taxonomy" id="1330018"/>
    <lineage>
        <taxon>Eukaryota</taxon>
        <taxon>Fungi</taxon>
        <taxon>Dikarya</taxon>
        <taxon>Basidiomycota</taxon>
        <taxon>Agaricomycotina</taxon>
        <taxon>Dacrymycetes</taxon>
        <taxon>Dacrymycetales</taxon>
        <taxon>Dacrymycetaceae</taxon>
        <taxon>Calocera</taxon>
    </lineage>
</organism>
<keyword evidence="3" id="KW-1185">Reference proteome</keyword>
<name>A0A167G7Z0_CALVF</name>
<evidence type="ECO:0000313" key="3">
    <source>
        <dbReference type="Proteomes" id="UP000076738"/>
    </source>
</evidence>
<dbReference type="Pfam" id="PF01042">
    <property type="entry name" value="Ribonuc_L-PSP"/>
    <property type="match status" value="1"/>
</dbReference>
<dbReference type="InterPro" id="IPR006175">
    <property type="entry name" value="YjgF/YER057c/UK114"/>
</dbReference>
<dbReference type="OrthoDB" id="309640at2759"/>
<dbReference type="Gene3D" id="3.30.1330.40">
    <property type="entry name" value="RutC-like"/>
    <property type="match status" value="1"/>
</dbReference>
<dbReference type="InterPro" id="IPR006056">
    <property type="entry name" value="RidA"/>
</dbReference>
<dbReference type="GO" id="GO:0005739">
    <property type="term" value="C:mitochondrion"/>
    <property type="evidence" value="ECO:0007669"/>
    <property type="project" value="TreeGrafter"/>
</dbReference>
<dbReference type="GO" id="GO:0005829">
    <property type="term" value="C:cytosol"/>
    <property type="evidence" value="ECO:0007669"/>
    <property type="project" value="TreeGrafter"/>
</dbReference>
<dbReference type="NCBIfam" id="TIGR00004">
    <property type="entry name" value="Rid family detoxifying hydrolase"/>
    <property type="match status" value="1"/>
</dbReference>
<evidence type="ECO:0000313" key="2">
    <source>
        <dbReference type="EMBL" id="KZO90272.1"/>
    </source>
</evidence>
<dbReference type="AlphaFoldDB" id="A0A167G7Z0"/>
<sequence>MLRPVQLASRALRVAPRPPPTTRLLARPPFHTQSRNMSINRIMVAEAGTPVAPYSHAVALGDTLYVSGQIPTVGKTGNIVEGGIREQVKESLTNLKVVLDGAGSGIDRVLKTTVFLSDMNNFTAMNEVYGAFFGDAKPARTAIQVARLPRDVMVEIECVAALK</sequence>
<gene>
    <name evidence="2" type="ORF">CALVIDRAFT_542827</name>
</gene>
<comment type="similarity">
    <text evidence="1">Belongs to the RutC family.</text>
</comment>
<accession>A0A167G7Z0</accession>
<reference evidence="2 3" key="1">
    <citation type="journal article" date="2016" name="Mol. Biol. Evol.">
        <title>Comparative Genomics of Early-Diverging Mushroom-Forming Fungi Provides Insights into the Origins of Lignocellulose Decay Capabilities.</title>
        <authorList>
            <person name="Nagy L.G."/>
            <person name="Riley R."/>
            <person name="Tritt A."/>
            <person name="Adam C."/>
            <person name="Daum C."/>
            <person name="Floudas D."/>
            <person name="Sun H."/>
            <person name="Yadav J.S."/>
            <person name="Pangilinan J."/>
            <person name="Larsson K.H."/>
            <person name="Matsuura K."/>
            <person name="Barry K."/>
            <person name="Labutti K."/>
            <person name="Kuo R."/>
            <person name="Ohm R.A."/>
            <person name="Bhattacharya S.S."/>
            <person name="Shirouzu T."/>
            <person name="Yoshinaga Y."/>
            <person name="Martin F.M."/>
            <person name="Grigoriev I.V."/>
            <person name="Hibbett D.S."/>
        </authorList>
    </citation>
    <scope>NUCLEOTIDE SEQUENCE [LARGE SCALE GENOMIC DNA]</scope>
    <source>
        <strain evidence="2 3">TUFC12733</strain>
    </source>
</reference>
<dbReference type="STRING" id="1330018.A0A167G7Z0"/>
<dbReference type="PANTHER" id="PTHR11803:SF58">
    <property type="entry name" value="PROTEIN HMF1-RELATED"/>
    <property type="match status" value="1"/>
</dbReference>